<dbReference type="Gene3D" id="1.10.510.10">
    <property type="entry name" value="Transferase(Phosphotransferase) domain 1"/>
    <property type="match status" value="1"/>
</dbReference>
<feature type="transmembrane region" description="Helical" evidence="7">
    <location>
        <begin position="523"/>
        <end position="543"/>
    </location>
</feature>
<feature type="transmembrane region" description="Helical" evidence="7">
    <location>
        <begin position="391"/>
        <end position="414"/>
    </location>
</feature>
<dbReference type="CDD" id="cd14014">
    <property type="entry name" value="STKc_PknB_like"/>
    <property type="match status" value="1"/>
</dbReference>
<keyword evidence="2" id="KW-0808">Transferase</keyword>
<keyword evidence="7" id="KW-0472">Membrane</keyword>
<dbReference type="KEGG" id="cgo:Corgl_1652"/>
<dbReference type="OrthoDB" id="3679634at2"/>
<feature type="transmembrane region" description="Helical" evidence="7">
    <location>
        <begin position="489"/>
        <end position="511"/>
    </location>
</feature>
<dbReference type="GO" id="GO:0004674">
    <property type="term" value="F:protein serine/threonine kinase activity"/>
    <property type="evidence" value="ECO:0007669"/>
    <property type="project" value="UniProtKB-KW"/>
</dbReference>
<organism evidence="9 10">
    <name type="scientific">Coriobacterium glomerans (strain ATCC 49209 / DSM 20642 / JCM 10262 / PW2)</name>
    <dbReference type="NCBI Taxonomy" id="700015"/>
    <lineage>
        <taxon>Bacteria</taxon>
        <taxon>Bacillati</taxon>
        <taxon>Actinomycetota</taxon>
        <taxon>Coriobacteriia</taxon>
        <taxon>Coriobacteriales</taxon>
        <taxon>Coriobacteriaceae</taxon>
        <taxon>Coriobacterium</taxon>
    </lineage>
</organism>
<name>F2N975_CORGP</name>
<dbReference type="EC" id="2.7.11.1" evidence="1"/>
<dbReference type="PANTHER" id="PTHR43671">
    <property type="entry name" value="SERINE/THREONINE-PROTEIN KINASE NEK"/>
    <property type="match status" value="1"/>
</dbReference>
<evidence type="ECO:0000256" key="3">
    <source>
        <dbReference type="ARBA" id="ARBA00022741"/>
    </source>
</evidence>
<dbReference type="Proteomes" id="UP000006851">
    <property type="component" value="Chromosome"/>
</dbReference>
<protein>
    <recommendedName>
        <fullName evidence="1">non-specific serine/threonine protein kinase</fullName>
        <ecNumber evidence="1">2.7.11.1</ecNumber>
    </recommendedName>
</protein>
<dbReference type="PROSITE" id="PS50011">
    <property type="entry name" value="PROTEIN_KINASE_DOM"/>
    <property type="match status" value="1"/>
</dbReference>
<feature type="domain" description="Protein kinase" evidence="8">
    <location>
        <begin position="30"/>
        <end position="289"/>
    </location>
</feature>
<feature type="transmembrane region" description="Helical" evidence="7">
    <location>
        <begin position="454"/>
        <end position="482"/>
    </location>
</feature>
<dbReference type="InterPro" id="IPR011009">
    <property type="entry name" value="Kinase-like_dom_sf"/>
</dbReference>
<proteinExistence type="predicted"/>
<feature type="region of interest" description="Disordered" evidence="6">
    <location>
        <begin position="311"/>
        <end position="341"/>
    </location>
</feature>
<feature type="transmembrane region" description="Helical" evidence="7">
    <location>
        <begin position="555"/>
        <end position="576"/>
    </location>
</feature>
<dbReference type="Pfam" id="PF00069">
    <property type="entry name" value="Pkinase"/>
    <property type="match status" value="1"/>
</dbReference>
<feature type="compositionally biased region" description="Acidic residues" evidence="6">
    <location>
        <begin position="312"/>
        <end position="321"/>
    </location>
</feature>
<sequence>MPNLSQHTTGATVTGPAAASTRASSLLRRYRPIATRAAGGFGMVEICLDARLQRRVAIKRMPLAPPGSNEPMETIATALAEARTASLLPHPNIVTVFDFSYDETYAYLVMEYINGLSLEELLQGIEGNSLTFDETAYVADALTQALSYAHENGALHLDIKPANVLIDREGHVKLTDFGMATLTSAAGFGSARGGTVDYMSPEQLRGERVDERSDVFSLACVLYEALCSTSPFRAETTEESLKRMEQDIVAPHVLLPDISSYSEDALLRALRVNPEDRLGSVNEFGSLFLYGLGEVRPGGKSLSSIVVRLASDEEQESDGEDASSTKTQGAEQERRLDPAEGTLGSRLDKARDIVVGAIAAISVAVVFFRILQIMGAIQGVGGYLLCGIESAAIGAIAGLAPPIGAVLLATGFLMTILDHTAIFSVLPVAVVALALVGGWWYACGRVWTAASAVFVSLSALALICGDATLGAGLAIVVAAYFLPPIAAAGTCALGIAFSRLMLAVSFGGGALDAFAAARALSAPMLWISIAALSAAAALTSLVLESLWERARENRGTGLLAPACLVPGIMVVLLPALANPMEIASLGLLGFLLRICVATLSSILVWLCVRVLGYRKS</sequence>
<dbReference type="GO" id="GO:0005524">
    <property type="term" value="F:ATP binding"/>
    <property type="evidence" value="ECO:0007669"/>
    <property type="project" value="UniProtKB-KW"/>
</dbReference>
<accession>F2N975</accession>
<feature type="transmembrane region" description="Helical" evidence="7">
    <location>
        <begin position="582"/>
        <end position="608"/>
    </location>
</feature>
<dbReference type="SMART" id="SM00220">
    <property type="entry name" value="S_TKc"/>
    <property type="match status" value="1"/>
</dbReference>
<dbReference type="AlphaFoldDB" id="F2N975"/>
<dbReference type="HOGENOM" id="CLU_018530_0_0_11"/>
<keyword evidence="9" id="KW-0723">Serine/threonine-protein kinase</keyword>
<dbReference type="InterPro" id="IPR050660">
    <property type="entry name" value="NEK_Ser/Thr_kinase"/>
</dbReference>
<keyword evidence="5" id="KW-0067">ATP-binding</keyword>
<keyword evidence="10" id="KW-1185">Reference proteome</keyword>
<evidence type="ECO:0000313" key="10">
    <source>
        <dbReference type="Proteomes" id="UP000006851"/>
    </source>
</evidence>
<evidence type="ECO:0000256" key="4">
    <source>
        <dbReference type="ARBA" id="ARBA00022777"/>
    </source>
</evidence>
<evidence type="ECO:0000313" key="9">
    <source>
        <dbReference type="EMBL" id="AEB07751.1"/>
    </source>
</evidence>
<gene>
    <name evidence="9" type="ordered locus">Corgl_1652</name>
</gene>
<keyword evidence="7" id="KW-1133">Transmembrane helix</keyword>
<evidence type="ECO:0000259" key="8">
    <source>
        <dbReference type="PROSITE" id="PS50011"/>
    </source>
</evidence>
<evidence type="ECO:0000256" key="2">
    <source>
        <dbReference type="ARBA" id="ARBA00022679"/>
    </source>
</evidence>
<keyword evidence="4 9" id="KW-0418">Kinase</keyword>
<evidence type="ECO:0000256" key="1">
    <source>
        <dbReference type="ARBA" id="ARBA00012513"/>
    </source>
</evidence>
<feature type="transmembrane region" description="Helical" evidence="7">
    <location>
        <begin position="353"/>
        <end position="371"/>
    </location>
</feature>
<dbReference type="SUPFAM" id="SSF56112">
    <property type="entry name" value="Protein kinase-like (PK-like)"/>
    <property type="match status" value="1"/>
</dbReference>
<dbReference type="eggNOG" id="COG0515">
    <property type="taxonomic scope" value="Bacteria"/>
</dbReference>
<feature type="transmembrane region" description="Helical" evidence="7">
    <location>
        <begin position="421"/>
        <end position="442"/>
    </location>
</feature>
<dbReference type="PANTHER" id="PTHR43671:SF13">
    <property type="entry name" value="SERINE_THREONINE-PROTEIN KINASE NEK2"/>
    <property type="match status" value="1"/>
</dbReference>
<keyword evidence="3" id="KW-0547">Nucleotide-binding</keyword>
<dbReference type="RefSeq" id="WP_013709493.1">
    <property type="nucleotide sequence ID" value="NC_015389.1"/>
</dbReference>
<dbReference type="STRING" id="700015.Corgl_1652"/>
<evidence type="ECO:0000256" key="7">
    <source>
        <dbReference type="SAM" id="Phobius"/>
    </source>
</evidence>
<evidence type="ECO:0000256" key="6">
    <source>
        <dbReference type="SAM" id="MobiDB-lite"/>
    </source>
</evidence>
<dbReference type="InterPro" id="IPR000719">
    <property type="entry name" value="Prot_kinase_dom"/>
</dbReference>
<evidence type="ECO:0000256" key="5">
    <source>
        <dbReference type="ARBA" id="ARBA00022840"/>
    </source>
</evidence>
<dbReference type="EMBL" id="CP002628">
    <property type="protein sequence ID" value="AEB07751.1"/>
    <property type="molecule type" value="Genomic_DNA"/>
</dbReference>
<keyword evidence="7" id="KW-0812">Transmembrane</keyword>
<reference evidence="10" key="1">
    <citation type="journal article" date="2013" name="Stand. Genomic Sci.">
        <title>Complete genome sequence of Coriobacterium glomerans type strain (PW2(T)) from the midgut of Pyrrhocoris apterus L. (red soldier bug).</title>
        <authorList>
            <person name="Stackebrandt E."/>
            <person name="Zeytun A."/>
            <person name="Lapidus A."/>
            <person name="Nolan M."/>
            <person name="Lucas S."/>
            <person name="Hammon N."/>
            <person name="Deshpande S."/>
            <person name="Cheng J.F."/>
            <person name="Tapia R."/>
            <person name="Goodwin L.A."/>
            <person name="Pitluck S."/>
            <person name="Liolios K."/>
            <person name="Pagani I."/>
            <person name="Ivanova N."/>
            <person name="Mavromatis K."/>
            <person name="Mikhailova N."/>
            <person name="Huntemann M."/>
            <person name="Pati A."/>
            <person name="Chen A."/>
            <person name="Palaniappan K."/>
            <person name="Chang Y.J."/>
            <person name="Land M."/>
            <person name="Hauser L."/>
            <person name="Rohde M."/>
            <person name="Pukall R."/>
            <person name="Goker M."/>
            <person name="Detter J.C."/>
            <person name="Woyke T."/>
            <person name="Bristow J."/>
            <person name="Eisen J.A."/>
            <person name="Markowitz V."/>
            <person name="Hugenholtz P."/>
            <person name="Kyrpides N.C."/>
            <person name="Klenk H.P."/>
        </authorList>
    </citation>
    <scope>NUCLEOTIDE SEQUENCE</scope>
    <source>
        <strain evidence="10">ATCC 49209 / DSM 20642 / JCM 10262 / PW2</strain>
    </source>
</reference>